<dbReference type="InterPro" id="IPR018976">
    <property type="entry name" value="Imelysin-like"/>
</dbReference>
<accession>A0A1I2LLV8</accession>
<gene>
    <name evidence="5" type="ORF">SAMN05216175_10177</name>
</gene>
<dbReference type="Proteomes" id="UP000198623">
    <property type="component" value="Unassembled WGS sequence"/>
</dbReference>
<dbReference type="AlphaFoldDB" id="A0A1I2LLV8"/>
<dbReference type="EMBL" id="FOOU01000001">
    <property type="protein sequence ID" value="SFF79440.1"/>
    <property type="molecule type" value="Genomic_DNA"/>
</dbReference>
<evidence type="ECO:0000313" key="6">
    <source>
        <dbReference type="Proteomes" id="UP000198623"/>
    </source>
</evidence>
<protein>
    <submittedName>
        <fullName evidence="5">Predicted lipoprotein</fullName>
    </submittedName>
</protein>
<proteinExistence type="predicted"/>
<evidence type="ECO:0000256" key="1">
    <source>
        <dbReference type="ARBA" id="ARBA00004196"/>
    </source>
</evidence>
<dbReference type="STRING" id="1045558.SAMN05216175_10177"/>
<dbReference type="OrthoDB" id="5729110at2"/>
<evidence type="ECO:0000313" key="5">
    <source>
        <dbReference type="EMBL" id="SFF79440.1"/>
    </source>
</evidence>
<dbReference type="InterPro" id="IPR038352">
    <property type="entry name" value="Imelysin_sf"/>
</dbReference>
<keyword evidence="5" id="KW-0449">Lipoprotein</keyword>
<evidence type="ECO:0000259" key="4">
    <source>
        <dbReference type="Pfam" id="PF09375"/>
    </source>
</evidence>
<keyword evidence="6" id="KW-1185">Reference proteome</keyword>
<dbReference type="CDD" id="cd14659">
    <property type="entry name" value="Imelysin-like_IPPA"/>
    <property type="match status" value="1"/>
</dbReference>
<keyword evidence="2 3" id="KW-0732">Signal</keyword>
<reference evidence="6" key="1">
    <citation type="submission" date="2016-10" db="EMBL/GenBank/DDBJ databases">
        <authorList>
            <person name="Varghese N."/>
            <person name="Submissions S."/>
        </authorList>
    </citation>
    <scope>NUCLEOTIDE SEQUENCE [LARGE SCALE GENOMIC DNA]</scope>
    <source>
        <strain evidence="6">CGMCC 1.10971</strain>
    </source>
</reference>
<feature type="chain" id="PRO_5011469837" evidence="3">
    <location>
        <begin position="27"/>
        <end position="379"/>
    </location>
</feature>
<comment type="subcellular location">
    <subcellularLocation>
        <location evidence="1">Cell envelope</location>
    </subcellularLocation>
</comment>
<dbReference type="InterPro" id="IPR034984">
    <property type="entry name" value="Imelysin-like_IPPA"/>
</dbReference>
<evidence type="ECO:0000256" key="2">
    <source>
        <dbReference type="ARBA" id="ARBA00022729"/>
    </source>
</evidence>
<dbReference type="Gene3D" id="1.20.1420.20">
    <property type="entry name" value="M75 peptidase, HXXE motif"/>
    <property type="match status" value="1"/>
</dbReference>
<feature type="domain" description="Imelysin-like" evidence="4">
    <location>
        <begin position="47"/>
        <end position="356"/>
    </location>
</feature>
<dbReference type="GO" id="GO:0030313">
    <property type="term" value="C:cell envelope"/>
    <property type="evidence" value="ECO:0007669"/>
    <property type="project" value="UniProtKB-SubCell"/>
</dbReference>
<dbReference type="RefSeq" id="WP_090722990.1">
    <property type="nucleotide sequence ID" value="NZ_FOOU01000001.1"/>
</dbReference>
<organism evidence="5 6">
    <name type="scientific">Neptunomonas qingdaonensis</name>
    <dbReference type="NCBI Taxonomy" id="1045558"/>
    <lineage>
        <taxon>Bacteria</taxon>
        <taxon>Pseudomonadati</taxon>
        <taxon>Pseudomonadota</taxon>
        <taxon>Gammaproteobacteria</taxon>
        <taxon>Oceanospirillales</taxon>
        <taxon>Oceanospirillaceae</taxon>
        <taxon>Neptunomonas</taxon>
    </lineage>
</organism>
<sequence length="379" mass="42409">MQPSHSLTPVLLSLSLFLFGVGVVHAAPTEEQWSELNNVIIGQHLSPRYLRLADNSLAMSEQLKHLCEAPTDQQLDAAQQSFNRAQASWQGVQHIQFGPVTLLMRNYSLQYWPDKKNIGAKQLSAILAATEASFDDEFFRSASISVKGFPALERLLFADDKQIQDRNAVECRLANAIAEHIYDTAQAIHSEWTEEARSISLASNNTNTPDTDTEAEIESGFEEYLAYETPSEAATEFMKSLVEPIEAIRDNKLLKPLDTSAQQSRWKKSESWRSGQSINNIQENIIALHELYSGTHPVSVKTLLEASNDSERAADIETSFKMITAQLAQLPAITQMNITAQMHQQLMQVSDHLKTLQNHLELAMQTLNIQLGFNSRDGD</sequence>
<evidence type="ECO:0000256" key="3">
    <source>
        <dbReference type="SAM" id="SignalP"/>
    </source>
</evidence>
<feature type="signal peptide" evidence="3">
    <location>
        <begin position="1"/>
        <end position="26"/>
    </location>
</feature>
<name>A0A1I2LLV8_9GAMM</name>
<dbReference type="Pfam" id="PF09375">
    <property type="entry name" value="Peptidase_M75"/>
    <property type="match status" value="1"/>
</dbReference>